<feature type="non-terminal residue" evidence="2">
    <location>
        <position position="1"/>
    </location>
</feature>
<evidence type="ECO:0000313" key="3">
    <source>
        <dbReference type="Proteomes" id="UP000649617"/>
    </source>
</evidence>
<gene>
    <name evidence="2" type="primary">Catsper1</name>
    <name evidence="2" type="ORF">SPIL2461_LOCUS2672</name>
</gene>
<reference evidence="2" key="1">
    <citation type="submission" date="2021-02" db="EMBL/GenBank/DDBJ databases">
        <authorList>
            <person name="Dougan E. K."/>
            <person name="Rhodes N."/>
            <person name="Thang M."/>
            <person name="Chan C."/>
        </authorList>
    </citation>
    <scope>NUCLEOTIDE SEQUENCE</scope>
</reference>
<proteinExistence type="predicted"/>
<comment type="caution">
    <text evidence="2">The sequence shown here is derived from an EMBL/GenBank/DDBJ whole genome shotgun (WGS) entry which is preliminary data.</text>
</comment>
<dbReference type="EMBL" id="CAJNIZ010002988">
    <property type="protein sequence ID" value="CAE7217159.1"/>
    <property type="molecule type" value="Genomic_DNA"/>
</dbReference>
<name>A0A812JZA7_SYMPI</name>
<feature type="region of interest" description="Disordered" evidence="1">
    <location>
        <begin position="1"/>
        <end position="69"/>
    </location>
</feature>
<dbReference type="Proteomes" id="UP000649617">
    <property type="component" value="Unassembled WGS sequence"/>
</dbReference>
<accession>A0A812JZA7</accession>
<organism evidence="2 3">
    <name type="scientific">Symbiodinium pilosum</name>
    <name type="common">Dinoflagellate</name>
    <dbReference type="NCBI Taxonomy" id="2952"/>
    <lineage>
        <taxon>Eukaryota</taxon>
        <taxon>Sar</taxon>
        <taxon>Alveolata</taxon>
        <taxon>Dinophyceae</taxon>
        <taxon>Suessiales</taxon>
        <taxon>Symbiodiniaceae</taxon>
        <taxon>Symbiodinium</taxon>
    </lineage>
</organism>
<evidence type="ECO:0000313" key="2">
    <source>
        <dbReference type="EMBL" id="CAE7217159.1"/>
    </source>
</evidence>
<sequence length="141" mass="15076">SGHGPASTALRSEPQAARSRCQPALLDKVRAQPELRVHRGGSDRDTHDSRGSADQLDDSQRASRPFPAVPRDRHYHLHLLCHGGRAKTCCARPQILLDAGLGLERTRFLPGCCAAGGGGLDLGKQGDLRCCGFCGAPHRAH</sequence>
<feature type="non-terminal residue" evidence="2">
    <location>
        <position position="141"/>
    </location>
</feature>
<evidence type="ECO:0000256" key="1">
    <source>
        <dbReference type="SAM" id="MobiDB-lite"/>
    </source>
</evidence>
<protein>
    <submittedName>
        <fullName evidence="2">Catsper1 protein</fullName>
    </submittedName>
</protein>
<keyword evidence="3" id="KW-1185">Reference proteome</keyword>
<feature type="compositionally biased region" description="Basic and acidic residues" evidence="1">
    <location>
        <begin position="27"/>
        <end position="51"/>
    </location>
</feature>
<dbReference type="AlphaFoldDB" id="A0A812JZA7"/>